<organism evidence="3 4">
    <name type="scientific">Streptomyces alkaliterrae</name>
    <dbReference type="NCBI Taxonomy" id="2213162"/>
    <lineage>
        <taxon>Bacteria</taxon>
        <taxon>Bacillati</taxon>
        <taxon>Actinomycetota</taxon>
        <taxon>Actinomycetes</taxon>
        <taxon>Kitasatosporales</taxon>
        <taxon>Streptomycetaceae</taxon>
        <taxon>Streptomyces</taxon>
    </lineage>
</organism>
<feature type="compositionally biased region" description="Pro residues" evidence="1">
    <location>
        <begin position="1"/>
        <end position="39"/>
    </location>
</feature>
<comment type="caution">
    <text evidence="3">The sequence shown here is derived from an EMBL/GenBank/DDBJ whole genome shotgun (WGS) entry which is preliminary data.</text>
</comment>
<gene>
    <name evidence="3" type="ORF">H3147_23285</name>
</gene>
<dbReference type="EMBL" id="JABJXA010000200">
    <property type="protein sequence ID" value="MBB1261713.1"/>
    <property type="molecule type" value="Genomic_DNA"/>
</dbReference>
<name>A0A7W3X064_9ACTN</name>
<keyword evidence="2" id="KW-0812">Transmembrane</keyword>
<feature type="compositionally biased region" description="Low complexity" evidence="1">
    <location>
        <begin position="486"/>
        <end position="500"/>
    </location>
</feature>
<proteinExistence type="predicted"/>
<feature type="region of interest" description="Disordered" evidence="1">
    <location>
        <begin position="288"/>
        <end position="309"/>
    </location>
</feature>
<protein>
    <submittedName>
        <fullName evidence="3">Uncharacterized protein</fullName>
    </submittedName>
</protein>
<sequence>MDEPTPPPDGRTPAQPPPAPTALPPRPANPPLPPPPPRGPGLRRPRTRTTRQRAWLMLGGALTVVLALVAGVLVAAGAGLFGGSGSDGTARKKQTSRHDLKPFREAVDDLATAEGLRYKDTSAFGITENEITVTAGGSKYGTTGSGNRRHDRDLLSVGGKTFLRWQKDPAPGLGAGPGAREKPSAWMAGLDDGSTLVKESLERTLPPPELADVLAKALAEEARNPPPESRAAEERPRSVQGTPARAVNTPAGRLLVTRDRPHRVLRLESYDPREALDQYREGETPAEIPRVTTGPLAGGQAEGMDLTPITGDDVKPMFDELLKRTKQLENATDRGINFTLSGSGKLSCGAGGCSVDQRFTGQVSAKAREQRVTGGKVTAVLRATFTVGGRPAGSCTSSRGTFPVTGERVSGSLRCTNPGAGAVYSSVAAQERAKAQAQSRANGGRPVRYSIPFRASTLVDARALAAVEVRRLVDRVQRERDTANCPTRPNTTPQGTPGTPVANLTGPYSAAAQALTPVRSPQRLCGATALANGDWQHIRDRHRPGGSKVDDQAGILTGKEKLVRKRIAETIDRGSPKPNTPDENGRPRPGQMYEWDFGVKVGMTGKANGGRELTRIRVIVHDGKVVTAFPF</sequence>
<evidence type="ECO:0000256" key="1">
    <source>
        <dbReference type="SAM" id="MobiDB-lite"/>
    </source>
</evidence>
<feature type="region of interest" description="Disordered" evidence="1">
    <location>
        <begin position="1"/>
        <end position="48"/>
    </location>
</feature>
<keyword evidence="2" id="KW-0472">Membrane</keyword>
<evidence type="ECO:0000313" key="4">
    <source>
        <dbReference type="Proteomes" id="UP000517765"/>
    </source>
</evidence>
<feature type="region of interest" description="Disordered" evidence="1">
    <location>
        <begin position="480"/>
        <end position="500"/>
    </location>
</feature>
<reference evidence="4" key="1">
    <citation type="submission" date="2020-05" db="EMBL/GenBank/DDBJ databases">
        <title>Classification of alakaliphilic streptomycetes isolated from an alkaline soil next to Lonar Crater, India and a proposal for the recognition of Streptomyces alkaliterrae sp. nov.</title>
        <authorList>
            <person name="Golinska P."/>
        </authorList>
    </citation>
    <scope>NUCLEOTIDE SEQUENCE [LARGE SCALE GENOMIC DNA]</scope>
    <source>
        <strain evidence="4">OF8</strain>
    </source>
</reference>
<evidence type="ECO:0000313" key="3">
    <source>
        <dbReference type="EMBL" id="MBB1261713.1"/>
    </source>
</evidence>
<evidence type="ECO:0000256" key="2">
    <source>
        <dbReference type="SAM" id="Phobius"/>
    </source>
</evidence>
<keyword evidence="2" id="KW-1133">Transmembrane helix</keyword>
<accession>A0A7W3X064</accession>
<feature type="region of interest" description="Disordered" evidence="1">
    <location>
        <begin position="80"/>
        <end position="99"/>
    </location>
</feature>
<dbReference type="AlphaFoldDB" id="A0A7W3X064"/>
<feature type="transmembrane region" description="Helical" evidence="2">
    <location>
        <begin position="54"/>
        <end position="81"/>
    </location>
</feature>
<dbReference type="RefSeq" id="WP_181356507.1">
    <property type="nucleotide sequence ID" value="NZ_JABJXA010000200.1"/>
</dbReference>
<dbReference type="Proteomes" id="UP000517765">
    <property type="component" value="Unassembled WGS sequence"/>
</dbReference>
<feature type="region of interest" description="Disordered" evidence="1">
    <location>
        <begin position="220"/>
        <end position="246"/>
    </location>
</feature>
<feature type="region of interest" description="Disordered" evidence="1">
    <location>
        <begin position="569"/>
        <end position="591"/>
    </location>
</feature>